<comment type="caution">
    <text evidence="1">The sequence shown here is derived from an EMBL/GenBank/DDBJ whole genome shotgun (WGS) entry which is preliminary data.</text>
</comment>
<organism evidence="1 2">
    <name type="scientific">Blastomyces silverae</name>
    <dbReference type="NCBI Taxonomy" id="2060906"/>
    <lineage>
        <taxon>Eukaryota</taxon>
        <taxon>Fungi</taxon>
        <taxon>Dikarya</taxon>
        <taxon>Ascomycota</taxon>
        <taxon>Pezizomycotina</taxon>
        <taxon>Eurotiomycetes</taxon>
        <taxon>Eurotiomycetidae</taxon>
        <taxon>Onygenales</taxon>
        <taxon>Ajellomycetaceae</taxon>
        <taxon>Blastomyces</taxon>
    </lineage>
</organism>
<dbReference type="OrthoDB" id="5422068at2759"/>
<name>A0A0H1BGU8_9EURO</name>
<proteinExistence type="predicted"/>
<dbReference type="Proteomes" id="UP000053573">
    <property type="component" value="Unassembled WGS sequence"/>
</dbReference>
<dbReference type="AlphaFoldDB" id="A0A0H1BGU8"/>
<evidence type="ECO:0000313" key="1">
    <source>
        <dbReference type="EMBL" id="KLJ10303.1"/>
    </source>
</evidence>
<reference evidence="2" key="1">
    <citation type="journal article" date="2015" name="PLoS Genet.">
        <title>The dynamic genome and transcriptome of the human fungal pathogen Blastomyces and close relative Emmonsia.</title>
        <authorList>
            <person name="Munoz J.F."/>
            <person name="Gauthier G.M."/>
            <person name="Desjardins C.A."/>
            <person name="Gallo J.E."/>
            <person name="Holder J."/>
            <person name="Sullivan T.D."/>
            <person name="Marty A.J."/>
            <person name="Carmen J.C."/>
            <person name="Chen Z."/>
            <person name="Ding L."/>
            <person name="Gujja S."/>
            <person name="Magrini V."/>
            <person name="Misas E."/>
            <person name="Mitreva M."/>
            <person name="Priest M."/>
            <person name="Saif S."/>
            <person name="Whiston E.A."/>
            <person name="Young S."/>
            <person name="Zeng Q."/>
            <person name="Goldman W.E."/>
            <person name="Mardis E.R."/>
            <person name="Taylor J.W."/>
            <person name="McEwen J.G."/>
            <person name="Clay O.K."/>
            <person name="Klein B.S."/>
            <person name="Cuomo C.A."/>
        </authorList>
    </citation>
    <scope>NUCLEOTIDE SEQUENCE [LARGE SCALE GENOMIC DNA]</scope>
    <source>
        <strain evidence="2">UAMH 139</strain>
    </source>
</reference>
<keyword evidence="2" id="KW-1185">Reference proteome</keyword>
<dbReference type="EMBL" id="LDEV01002100">
    <property type="protein sequence ID" value="KLJ10303.1"/>
    <property type="molecule type" value="Genomic_DNA"/>
</dbReference>
<accession>A0A0H1BGU8</accession>
<gene>
    <name evidence="1" type="ORF">EMPG_14323</name>
</gene>
<sequence>MYSSNLRLSRIRAYLDDVGSEWGMLHLPSPERISHPKPSGQLIHIQAITCTTGIQSIAAHHSSTHAYDDLGTLKQYKVPPASIENSVAFVALVTVFWHSDERPGVVWTWVSGLLRADGDWGKG</sequence>
<evidence type="ECO:0000313" key="2">
    <source>
        <dbReference type="Proteomes" id="UP000053573"/>
    </source>
</evidence>
<protein>
    <submittedName>
        <fullName evidence="1">Uncharacterized protein</fullName>
    </submittedName>
</protein>